<dbReference type="AlphaFoldDB" id="A0AAV9ZFU8"/>
<protein>
    <submittedName>
        <fullName evidence="2">Uncharacterized protein</fullName>
    </submittedName>
</protein>
<name>A0AAV9ZFU8_9AGAR</name>
<reference evidence="2 3" key="1">
    <citation type="journal article" date="2024" name="J Genomics">
        <title>Draft genome sequencing and assembly of Favolaschia claudopus CIRM-BRFM 2984 isolated from oak limbs.</title>
        <authorList>
            <person name="Navarro D."/>
            <person name="Drula E."/>
            <person name="Chaduli D."/>
            <person name="Cazenave R."/>
            <person name="Ahrendt S."/>
            <person name="Wang J."/>
            <person name="Lipzen A."/>
            <person name="Daum C."/>
            <person name="Barry K."/>
            <person name="Grigoriev I.V."/>
            <person name="Favel A."/>
            <person name="Rosso M.N."/>
            <person name="Martin F."/>
        </authorList>
    </citation>
    <scope>NUCLEOTIDE SEQUENCE [LARGE SCALE GENOMIC DNA]</scope>
    <source>
        <strain evidence="2 3">CIRM-BRFM 2984</strain>
    </source>
</reference>
<keyword evidence="3" id="KW-1185">Reference proteome</keyword>
<dbReference type="Proteomes" id="UP001362999">
    <property type="component" value="Unassembled WGS sequence"/>
</dbReference>
<comment type="caution">
    <text evidence="2">The sequence shown here is derived from an EMBL/GenBank/DDBJ whole genome shotgun (WGS) entry which is preliminary data.</text>
</comment>
<organism evidence="2 3">
    <name type="scientific">Favolaschia claudopus</name>
    <dbReference type="NCBI Taxonomy" id="2862362"/>
    <lineage>
        <taxon>Eukaryota</taxon>
        <taxon>Fungi</taxon>
        <taxon>Dikarya</taxon>
        <taxon>Basidiomycota</taxon>
        <taxon>Agaricomycotina</taxon>
        <taxon>Agaricomycetes</taxon>
        <taxon>Agaricomycetidae</taxon>
        <taxon>Agaricales</taxon>
        <taxon>Marasmiineae</taxon>
        <taxon>Mycenaceae</taxon>
        <taxon>Favolaschia</taxon>
    </lineage>
</organism>
<feature type="compositionally biased region" description="Polar residues" evidence="1">
    <location>
        <begin position="68"/>
        <end position="82"/>
    </location>
</feature>
<evidence type="ECO:0000313" key="3">
    <source>
        <dbReference type="Proteomes" id="UP001362999"/>
    </source>
</evidence>
<feature type="region of interest" description="Disordered" evidence="1">
    <location>
        <begin position="61"/>
        <end position="122"/>
    </location>
</feature>
<gene>
    <name evidence="2" type="ORF">R3P38DRAFT_3464477</name>
</gene>
<accession>A0AAV9ZFU8</accession>
<evidence type="ECO:0000256" key="1">
    <source>
        <dbReference type="SAM" id="MobiDB-lite"/>
    </source>
</evidence>
<proteinExistence type="predicted"/>
<sequence>MSTPFSHRSPPSTYYNADPFRTKTHPPRLPGYLKHATRQPESATYPVGACLQRCPQPLPSADLPLPITRNSASATPTRSVSQRPHIEHAQTAAFPSTTPPPLSSRPHLPSKDASAALSSATNLTRPAPPSFLALHISYPHPAPSVPTTSATRLHQAVTPPPPPFAKMYLSSPLPSPFTLEAALAAASPDSIVALDANTPLPPPRFNVPPSESTTPRTPASISLPRHLSSFAARRRRRQSVRRRFGEFFQHTVLPVLLHTPTPTRPSPSPHRPECRHTHHRRTSLMIKFAAYPKSLDDAAALSSHSTSASQRERWELRLILLVLAHRPINGKRVLQGFLPTTINLDALLPPCTPAAPPAVVDPAHIATTALRFTRALFIDGNPRTESDAQSSSPDR</sequence>
<feature type="compositionally biased region" description="Polar residues" evidence="1">
    <location>
        <begin position="1"/>
        <end position="15"/>
    </location>
</feature>
<evidence type="ECO:0000313" key="2">
    <source>
        <dbReference type="EMBL" id="KAK6981081.1"/>
    </source>
</evidence>
<dbReference type="EMBL" id="JAWWNJ010000153">
    <property type="protein sequence ID" value="KAK6981081.1"/>
    <property type="molecule type" value="Genomic_DNA"/>
</dbReference>
<feature type="region of interest" description="Disordered" evidence="1">
    <location>
        <begin position="1"/>
        <end position="42"/>
    </location>
</feature>